<evidence type="ECO:0000313" key="3">
    <source>
        <dbReference type="Proteomes" id="UP000309215"/>
    </source>
</evidence>
<gene>
    <name evidence="2" type="ORF">E8A74_44655</name>
</gene>
<dbReference type="Gene3D" id="3.40.390.10">
    <property type="entry name" value="Collagenase (Catalytic Domain)"/>
    <property type="match status" value="1"/>
</dbReference>
<keyword evidence="3" id="KW-1185">Reference proteome</keyword>
<evidence type="ECO:0000313" key="2">
    <source>
        <dbReference type="EMBL" id="TKC97098.1"/>
    </source>
</evidence>
<dbReference type="Pfam" id="PF14521">
    <property type="entry name" value="Aspzincin_M35"/>
    <property type="match status" value="1"/>
</dbReference>
<sequence length="340" mass="36875">MSKDDDVRINETMKQIMVLFPAEGRGLKDAIQNALMTQFAAGPARASLSKALSIGGLHIGGAQRRHVERIYLLAERVVGKKTDVQMATCKQIADSLTEAQLRGLVVGLAQAVAATPPAGTVQIAESFNYGPADAARRAEAAVTKAKRILGDMYQGINAAKADAKERARFEKWFGPMEATRYDAVRRNVEMMFRDVTTRPLKLYYRGAGVSNKLDDQPGSSYHNIHVKLREDPNNYGCFIPGWPNGGAERDRTHILLGGAFFTSCQDVSHPTDVTKMSGAGVIVHELSHAVCATNDEKNASGQVLYGPRKCLAVAVEAPAKAVTNADSYRLFSDEYDSASV</sequence>
<dbReference type="OrthoDB" id="7649992at2"/>
<accession>A0A4U1IS22</accession>
<dbReference type="SUPFAM" id="SSF55486">
    <property type="entry name" value="Metalloproteases ('zincins'), catalytic domain"/>
    <property type="match status" value="1"/>
</dbReference>
<feature type="domain" description="Lysine-specific metallo-endopeptidase" evidence="1">
    <location>
        <begin position="250"/>
        <end position="332"/>
    </location>
</feature>
<comment type="caution">
    <text evidence="2">The sequence shown here is derived from an EMBL/GenBank/DDBJ whole genome shotgun (WGS) entry which is preliminary data.</text>
</comment>
<dbReference type="InterPro" id="IPR024079">
    <property type="entry name" value="MetalloPept_cat_dom_sf"/>
</dbReference>
<dbReference type="Proteomes" id="UP000309215">
    <property type="component" value="Unassembled WGS sequence"/>
</dbReference>
<reference evidence="2 3" key="1">
    <citation type="submission" date="2019-04" db="EMBL/GenBank/DDBJ databases">
        <authorList>
            <person name="Li Y."/>
            <person name="Wang J."/>
        </authorList>
    </citation>
    <scope>NUCLEOTIDE SEQUENCE [LARGE SCALE GENOMIC DNA]</scope>
    <source>
        <strain evidence="2 3">DSM 14668</strain>
    </source>
</reference>
<organism evidence="2 3">
    <name type="scientific">Polyangium fumosum</name>
    <dbReference type="NCBI Taxonomy" id="889272"/>
    <lineage>
        <taxon>Bacteria</taxon>
        <taxon>Pseudomonadati</taxon>
        <taxon>Myxococcota</taxon>
        <taxon>Polyangia</taxon>
        <taxon>Polyangiales</taxon>
        <taxon>Polyangiaceae</taxon>
        <taxon>Polyangium</taxon>
    </lineage>
</organism>
<dbReference type="GO" id="GO:0004222">
    <property type="term" value="F:metalloendopeptidase activity"/>
    <property type="evidence" value="ECO:0007669"/>
    <property type="project" value="InterPro"/>
</dbReference>
<dbReference type="AlphaFoldDB" id="A0A4U1IS22"/>
<protein>
    <recommendedName>
        <fullName evidence="1">Lysine-specific metallo-endopeptidase domain-containing protein</fullName>
    </recommendedName>
</protein>
<dbReference type="RefSeq" id="WP_136935277.1">
    <property type="nucleotide sequence ID" value="NZ_SSMQ01000083.1"/>
</dbReference>
<dbReference type="EMBL" id="SSMQ01000083">
    <property type="protein sequence ID" value="TKC97098.1"/>
    <property type="molecule type" value="Genomic_DNA"/>
</dbReference>
<proteinExistence type="predicted"/>
<dbReference type="InterPro" id="IPR029463">
    <property type="entry name" value="Lys_MEP"/>
</dbReference>
<evidence type="ECO:0000259" key="1">
    <source>
        <dbReference type="Pfam" id="PF14521"/>
    </source>
</evidence>
<name>A0A4U1IS22_9BACT</name>